<feature type="region of interest" description="Disordered" evidence="1">
    <location>
        <begin position="259"/>
        <end position="283"/>
    </location>
</feature>
<sequence length="289" mass="30527">MSTTDHPESGVPDSSDHHESGATTTSPQKSSQPQSSSTESPSALANPDPIADAPTSTASAGLQQSPSGEDAATAPQHPATGGESVAPMTATTSTTTTPANDTANAVAQPQNLGTPSMGIQESKSGADLSSDQSEDISGKEVEDAGPSLAITLLLTTGSRHPFTIDGKYLRKQSVNVENDDPFAMSVYTLKELIWREWRSDWETRPSSPSSIRLISFGKLLDDKSPLSGNHMLNPPSTDSKFSADHPNVVHMTVKPQEVVDEEDAKGAKAHLNRDRDPSERSPGCRCVIL</sequence>
<dbReference type="Pfam" id="PF13881">
    <property type="entry name" value="Rad60-SLD_2"/>
    <property type="match status" value="1"/>
</dbReference>
<name>A0AAD6BU00_9EURO</name>
<feature type="compositionally biased region" description="Polar residues" evidence="1">
    <location>
        <begin position="108"/>
        <end position="131"/>
    </location>
</feature>
<feature type="domain" description="UBL3-like ubiquitin" evidence="2">
    <location>
        <begin position="183"/>
        <end position="266"/>
    </location>
</feature>
<evidence type="ECO:0000313" key="4">
    <source>
        <dbReference type="Proteomes" id="UP001213681"/>
    </source>
</evidence>
<dbReference type="RefSeq" id="XP_056760166.1">
    <property type="nucleotide sequence ID" value="XM_056915412.1"/>
</dbReference>
<comment type="caution">
    <text evidence="3">The sequence shown here is derived from an EMBL/GenBank/DDBJ whole genome shotgun (WGS) entry which is preliminary data.</text>
</comment>
<dbReference type="InterPro" id="IPR029071">
    <property type="entry name" value="Ubiquitin-like_domsf"/>
</dbReference>
<feature type="compositionally biased region" description="Low complexity" evidence="1">
    <location>
        <begin position="84"/>
        <end position="107"/>
    </location>
</feature>
<protein>
    <recommendedName>
        <fullName evidence="2">UBL3-like ubiquitin domain-containing protein</fullName>
    </recommendedName>
</protein>
<dbReference type="InterPro" id="IPR040015">
    <property type="entry name" value="UBL3-like"/>
</dbReference>
<dbReference type="Gene3D" id="3.10.20.90">
    <property type="entry name" value="Phosphatidylinositol 3-kinase Catalytic Subunit, Chain A, domain 1"/>
    <property type="match status" value="1"/>
</dbReference>
<dbReference type="PANTHER" id="PTHR13169">
    <property type="entry name" value="UBIQUITIN-LIKE PROTEIN 3 HCG-1 PROTEIN"/>
    <property type="match status" value="1"/>
</dbReference>
<proteinExistence type="predicted"/>
<evidence type="ECO:0000256" key="1">
    <source>
        <dbReference type="SAM" id="MobiDB-lite"/>
    </source>
</evidence>
<evidence type="ECO:0000313" key="3">
    <source>
        <dbReference type="EMBL" id="KAJ5432874.1"/>
    </source>
</evidence>
<dbReference type="SUPFAM" id="SSF54236">
    <property type="entry name" value="Ubiquitin-like"/>
    <property type="match status" value="1"/>
</dbReference>
<accession>A0AAD6BU00</accession>
<organism evidence="3 4">
    <name type="scientific">Penicillium daleae</name>
    <dbReference type="NCBI Taxonomy" id="63821"/>
    <lineage>
        <taxon>Eukaryota</taxon>
        <taxon>Fungi</taxon>
        <taxon>Dikarya</taxon>
        <taxon>Ascomycota</taxon>
        <taxon>Pezizomycotina</taxon>
        <taxon>Eurotiomycetes</taxon>
        <taxon>Eurotiomycetidae</taxon>
        <taxon>Eurotiales</taxon>
        <taxon>Aspergillaceae</taxon>
        <taxon>Penicillium</taxon>
    </lineage>
</organism>
<dbReference type="Proteomes" id="UP001213681">
    <property type="component" value="Unassembled WGS sequence"/>
</dbReference>
<feature type="compositionally biased region" description="Polar residues" evidence="1">
    <location>
        <begin position="54"/>
        <end position="67"/>
    </location>
</feature>
<dbReference type="InterPro" id="IPR039540">
    <property type="entry name" value="UBL3-like_ubiquitin_dom"/>
</dbReference>
<dbReference type="EMBL" id="JAPVEA010000009">
    <property type="protein sequence ID" value="KAJ5432874.1"/>
    <property type="molecule type" value="Genomic_DNA"/>
</dbReference>
<keyword evidence="4" id="KW-1185">Reference proteome</keyword>
<reference evidence="3" key="2">
    <citation type="journal article" date="2023" name="IMA Fungus">
        <title>Comparative genomic study of the Penicillium genus elucidates a diverse pangenome and 15 lateral gene transfer events.</title>
        <authorList>
            <person name="Petersen C."/>
            <person name="Sorensen T."/>
            <person name="Nielsen M.R."/>
            <person name="Sondergaard T.E."/>
            <person name="Sorensen J.L."/>
            <person name="Fitzpatrick D.A."/>
            <person name="Frisvad J.C."/>
            <person name="Nielsen K.L."/>
        </authorList>
    </citation>
    <scope>NUCLEOTIDE SEQUENCE</scope>
    <source>
        <strain evidence="3">IBT 16125</strain>
    </source>
</reference>
<feature type="region of interest" description="Disordered" evidence="1">
    <location>
        <begin position="1"/>
        <end position="142"/>
    </location>
</feature>
<feature type="compositionally biased region" description="Basic and acidic residues" evidence="1">
    <location>
        <begin position="1"/>
        <end position="20"/>
    </location>
</feature>
<evidence type="ECO:0000259" key="2">
    <source>
        <dbReference type="Pfam" id="PF13881"/>
    </source>
</evidence>
<reference evidence="3" key="1">
    <citation type="submission" date="2022-12" db="EMBL/GenBank/DDBJ databases">
        <authorList>
            <person name="Petersen C."/>
        </authorList>
    </citation>
    <scope>NUCLEOTIDE SEQUENCE</scope>
    <source>
        <strain evidence="3">IBT 16125</strain>
    </source>
</reference>
<gene>
    <name evidence="3" type="ORF">N7458_012030</name>
</gene>
<dbReference type="GeneID" id="81605655"/>
<dbReference type="AlphaFoldDB" id="A0AAD6BU00"/>
<feature type="compositionally biased region" description="Low complexity" evidence="1">
    <location>
        <begin position="23"/>
        <end position="42"/>
    </location>
</feature>
<dbReference type="PANTHER" id="PTHR13169:SF0">
    <property type="entry name" value="UBIQUITIN-LIKE PROTEIN 3"/>
    <property type="match status" value="1"/>
</dbReference>